<evidence type="ECO:0000256" key="4">
    <source>
        <dbReference type="ARBA" id="ARBA00022475"/>
    </source>
</evidence>
<name>A0A937HHF0_9PROT</name>
<evidence type="ECO:0000256" key="9">
    <source>
        <dbReference type="ARBA" id="ARBA00022741"/>
    </source>
</evidence>
<dbReference type="InterPro" id="IPR003660">
    <property type="entry name" value="HAMP_dom"/>
</dbReference>
<keyword evidence="8 15" id="KW-0812">Transmembrane</keyword>
<keyword evidence="9" id="KW-0547">Nucleotide-binding</keyword>
<evidence type="ECO:0000256" key="5">
    <source>
        <dbReference type="ARBA" id="ARBA00022519"/>
    </source>
</evidence>
<dbReference type="InterPro" id="IPR050980">
    <property type="entry name" value="2C_sensor_his_kinase"/>
</dbReference>
<evidence type="ECO:0000256" key="6">
    <source>
        <dbReference type="ARBA" id="ARBA00022553"/>
    </source>
</evidence>
<dbReference type="PANTHER" id="PTHR44936">
    <property type="entry name" value="SENSOR PROTEIN CREC"/>
    <property type="match status" value="1"/>
</dbReference>
<dbReference type="Pfam" id="PF00672">
    <property type="entry name" value="HAMP"/>
    <property type="match status" value="1"/>
</dbReference>
<dbReference type="PRINTS" id="PR00344">
    <property type="entry name" value="BCTRLSENSOR"/>
</dbReference>
<dbReference type="PANTHER" id="PTHR44936:SF5">
    <property type="entry name" value="SENSOR HISTIDINE KINASE ENVZ"/>
    <property type="match status" value="1"/>
</dbReference>
<evidence type="ECO:0000256" key="7">
    <source>
        <dbReference type="ARBA" id="ARBA00022679"/>
    </source>
</evidence>
<keyword evidence="13" id="KW-0902">Two-component regulatory system</keyword>
<keyword evidence="11" id="KW-0067">ATP-binding</keyword>
<dbReference type="EMBL" id="JADHOK010000027">
    <property type="protein sequence ID" value="MBL6761680.1"/>
    <property type="molecule type" value="Genomic_DNA"/>
</dbReference>
<dbReference type="PROSITE" id="PS50885">
    <property type="entry name" value="HAMP"/>
    <property type="match status" value="1"/>
</dbReference>
<evidence type="ECO:0000259" key="16">
    <source>
        <dbReference type="PROSITE" id="PS50109"/>
    </source>
</evidence>
<dbReference type="SUPFAM" id="SSF55874">
    <property type="entry name" value="ATPase domain of HSP90 chaperone/DNA topoisomerase II/histidine kinase"/>
    <property type="match status" value="1"/>
</dbReference>
<comment type="catalytic activity">
    <reaction evidence="1">
        <text>ATP + protein L-histidine = ADP + protein N-phospho-L-histidine.</text>
        <dbReference type="EC" id="2.7.13.3"/>
    </reaction>
</comment>
<protein>
    <recommendedName>
        <fullName evidence="3">histidine kinase</fullName>
        <ecNumber evidence="3">2.7.13.3</ecNumber>
    </recommendedName>
</protein>
<dbReference type="Gene3D" id="1.10.287.130">
    <property type="match status" value="1"/>
</dbReference>
<dbReference type="InterPro" id="IPR003661">
    <property type="entry name" value="HisK_dim/P_dom"/>
</dbReference>
<dbReference type="CDD" id="cd06225">
    <property type="entry name" value="HAMP"/>
    <property type="match status" value="1"/>
</dbReference>
<evidence type="ECO:0000256" key="13">
    <source>
        <dbReference type="ARBA" id="ARBA00023012"/>
    </source>
</evidence>
<evidence type="ECO:0000256" key="15">
    <source>
        <dbReference type="SAM" id="Phobius"/>
    </source>
</evidence>
<dbReference type="InterPro" id="IPR036097">
    <property type="entry name" value="HisK_dim/P_sf"/>
</dbReference>
<evidence type="ECO:0000256" key="1">
    <source>
        <dbReference type="ARBA" id="ARBA00000085"/>
    </source>
</evidence>
<evidence type="ECO:0000256" key="2">
    <source>
        <dbReference type="ARBA" id="ARBA00004429"/>
    </source>
</evidence>
<accession>A0A937HHF0</accession>
<feature type="transmembrane region" description="Helical" evidence="15">
    <location>
        <begin position="164"/>
        <end position="184"/>
    </location>
</feature>
<dbReference type="Proteomes" id="UP000785783">
    <property type="component" value="Unassembled WGS sequence"/>
</dbReference>
<dbReference type="SMART" id="SM00387">
    <property type="entry name" value="HATPase_c"/>
    <property type="match status" value="1"/>
</dbReference>
<dbReference type="PROSITE" id="PS50109">
    <property type="entry name" value="HIS_KIN"/>
    <property type="match status" value="1"/>
</dbReference>
<proteinExistence type="predicted"/>
<keyword evidence="12 15" id="KW-1133">Transmembrane helix</keyword>
<dbReference type="AlphaFoldDB" id="A0A937HHF0"/>
<keyword evidence="6" id="KW-0597">Phosphoprotein</keyword>
<keyword evidence="7" id="KW-0808">Transferase</keyword>
<dbReference type="GO" id="GO:0005886">
    <property type="term" value="C:plasma membrane"/>
    <property type="evidence" value="ECO:0007669"/>
    <property type="project" value="UniProtKB-SubCell"/>
</dbReference>
<dbReference type="CDD" id="cd00082">
    <property type="entry name" value="HisKA"/>
    <property type="match status" value="1"/>
</dbReference>
<dbReference type="Pfam" id="PF02518">
    <property type="entry name" value="HATPase_c"/>
    <property type="match status" value="1"/>
</dbReference>
<comment type="subcellular location">
    <subcellularLocation>
        <location evidence="2">Cell inner membrane</location>
        <topology evidence="2">Multi-pass membrane protein</topology>
    </subcellularLocation>
</comment>
<evidence type="ECO:0000259" key="17">
    <source>
        <dbReference type="PROSITE" id="PS50885"/>
    </source>
</evidence>
<dbReference type="SMART" id="SM00388">
    <property type="entry name" value="HisKA"/>
    <property type="match status" value="1"/>
</dbReference>
<dbReference type="Pfam" id="PF00512">
    <property type="entry name" value="HisKA"/>
    <property type="match status" value="1"/>
</dbReference>
<feature type="domain" description="Histidine kinase" evidence="16">
    <location>
        <begin position="245"/>
        <end position="445"/>
    </location>
</feature>
<keyword evidence="5" id="KW-0997">Cell inner membrane</keyword>
<dbReference type="InterPro" id="IPR004358">
    <property type="entry name" value="Sig_transdc_His_kin-like_C"/>
</dbReference>
<dbReference type="EC" id="2.7.13.3" evidence="3"/>
<dbReference type="InterPro" id="IPR003594">
    <property type="entry name" value="HATPase_dom"/>
</dbReference>
<dbReference type="GO" id="GO:0000155">
    <property type="term" value="F:phosphorelay sensor kinase activity"/>
    <property type="evidence" value="ECO:0007669"/>
    <property type="project" value="InterPro"/>
</dbReference>
<comment type="caution">
    <text evidence="18">The sequence shown here is derived from an EMBL/GenBank/DDBJ whole genome shotgun (WGS) entry which is preliminary data.</text>
</comment>
<keyword evidence="10" id="KW-0418">Kinase</keyword>
<dbReference type="InterPro" id="IPR005467">
    <property type="entry name" value="His_kinase_dom"/>
</dbReference>
<dbReference type="SUPFAM" id="SSF47384">
    <property type="entry name" value="Homodimeric domain of signal transducing histidine kinase"/>
    <property type="match status" value="1"/>
</dbReference>
<dbReference type="Gene3D" id="3.30.565.10">
    <property type="entry name" value="Histidine kinase-like ATPase, C-terminal domain"/>
    <property type="match status" value="1"/>
</dbReference>
<feature type="transmembrane region" description="Helical" evidence="15">
    <location>
        <begin position="20"/>
        <end position="41"/>
    </location>
</feature>
<evidence type="ECO:0000313" key="18">
    <source>
        <dbReference type="EMBL" id="MBL6761680.1"/>
    </source>
</evidence>
<evidence type="ECO:0000256" key="11">
    <source>
        <dbReference type="ARBA" id="ARBA00022840"/>
    </source>
</evidence>
<evidence type="ECO:0000256" key="8">
    <source>
        <dbReference type="ARBA" id="ARBA00022692"/>
    </source>
</evidence>
<reference evidence="18" key="1">
    <citation type="submission" date="2020-10" db="EMBL/GenBank/DDBJ databases">
        <title>Microbiome of the Black Sea water column analyzed by genome centric metagenomics.</title>
        <authorList>
            <person name="Cabello-Yeves P.J."/>
            <person name="Callieri C."/>
            <person name="Picazo A."/>
            <person name="Mehrshad M."/>
            <person name="Haro-Moreno J.M."/>
            <person name="Roda-Garcia J."/>
            <person name="Dzembekova N."/>
            <person name="Slabakova V."/>
            <person name="Slabakova N."/>
            <person name="Moncheva S."/>
            <person name="Rodriguez-Valera F."/>
        </authorList>
    </citation>
    <scope>NUCLEOTIDE SEQUENCE</scope>
    <source>
        <strain evidence="18">BS307-5m-G5</strain>
    </source>
</reference>
<keyword evidence="14 15" id="KW-0472">Membrane</keyword>
<keyword evidence="4" id="KW-1003">Cell membrane</keyword>
<dbReference type="InterPro" id="IPR036890">
    <property type="entry name" value="HATPase_C_sf"/>
</dbReference>
<evidence type="ECO:0000313" key="19">
    <source>
        <dbReference type="Proteomes" id="UP000785783"/>
    </source>
</evidence>
<feature type="domain" description="HAMP" evidence="17">
    <location>
        <begin position="185"/>
        <end position="237"/>
    </location>
</feature>
<evidence type="ECO:0000256" key="10">
    <source>
        <dbReference type="ARBA" id="ARBA00022777"/>
    </source>
</evidence>
<gene>
    <name evidence="18" type="ORF">ISQ19_03175</name>
</gene>
<dbReference type="SMART" id="SM00304">
    <property type="entry name" value="HAMP"/>
    <property type="match status" value="1"/>
</dbReference>
<evidence type="ECO:0000256" key="3">
    <source>
        <dbReference type="ARBA" id="ARBA00012438"/>
    </source>
</evidence>
<sequence>MWFSPAAFLKTYMPTGLFPRSLLIIVMPVVVTQIVVAFVFMERHWSTVTQRLSRAVVSDISMLVDLRMREQGGDDELLSQMAGDAFSMSVAFLPGESLPSAKETPIVALLHQSLSRELSQQVGRPFWIDTQTYDNYVDIRVLLPGEVMRVLAQRKRVYATNTHIFMIWMVGTSVILLMVSGVFLRNQIRPIQRLAEAAEEFGKGRDMPNFRPAGATEVRSAAASFIEMRDRIERQIEQRTTMLAGVSHDLRTPLTRLKLQLAMLPEGPEIEELNTDISEMEDMLDDYLAFARGYQGETASESALEPFLKQIHHDAERRWPNVQIRLTDTLAHAVSIKPNAFRRCLNNLVNNACNHAELVHLAAKINEAEDTVTISVDDNGVGIPDNKLEEVFRPFYRLDDARNAQTGGTGLGLAIARDVARGHGGDIVLSRSALGGLRAEITLPV</sequence>
<evidence type="ECO:0000256" key="14">
    <source>
        <dbReference type="ARBA" id="ARBA00023136"/>
    </source>
</evidence>
<dbReference type="GO" id="GO:0005524">
    <property type="term" value="F:ATP binding"/>
    <property type="evidence" value="ECO:0007669"/>
    <property type="project" value="UniProtKB-KW"/>
</dbReference>
<organism evidence="18 19">
    <name type="scientific">PS1 clade bacterium</name>
    <dbReference type="NCBI Taxonomy" id="2175152"/>
    <lineage>
        <taxon>Bacteria</taxon>
        <taxon>Pseudomonadati</taxon>
        <taxon>Pseudomonadota</taxon>
        <taxon>Alphaproteobacteria</taxon>
        <taxon>PS1 clade</taxon>
    </lineage>
</organism>
<evidence type="ECO:0000256" key="12">
    <source>
        <dbReference type="ARBA" id="ARBA00022989"/>
    </source>
</evidence>